<evidence type="ECO:0000256" key="7">
    <source>
        <dbReference type="ARBA" id="ARBA00049120"/>
    </source>
</evidence>
<keyword evidence="3" id="KW-0808">Transferase</keyword>
<dbReference type="GO" id="GO:0015667">
    <property type="term" value="F:site-specific DNA-methyltransferase (cytosine-N4-specific) activity"/>
    <property type="evidence" value="ECO:0007669"/>
    <property type="project" value="UniProtKB-EC"/>
</dbReference>
<dbReference type="PANTHER" id="PTHR13370">
    <property type="entry name" value="RNA METHYLASE-RELATED"/>
    <property type="match status" value="1"/>
</dbReference>
<dbReference type="CDD" id="cd02440">
    <property type="entry name" value="AdoMet_MTases"/>
    <property type="match status" value="1"/>
</dbReference>
<sequence>MTIEKQVSTYQKSDIIEPLMLHGDSLHMLQMLPDKCIDMCITSPPYWGQREYAGGGIGLEKKPEEFIDNLCQIFNELHRVLKDEGSFWLNIGDSYKAKALLGIPWRVALKLCDEQGWILRNSVIWNKLKGSPCNSKDKLRNIHENVFHFVKKSKGYYYNVDAIRKKPRDSKIVNGAVVSGTGVSGVRYRRHIELSTELSDQEKINATKALDEILELISEGKLSDFRMVIRGNQRGTHSDSEKVSGRAKELRDKGYYFLKYNPKGSKPSDVWDIVPEDTQKRKKHYAPFPEDLCKMPILSTCPEDGIVLDPFAGTGTALYVAKILNRKSIGIDISDEYIELAKERFENV</sequence>
<dbReference type="GO" id="GO:0032259">
    <property type="term" value="P:methylation"/>
    <property type="evidence" value="ECO:0007669"/>
    <property type="project" value="UniProtKB-KW"/>
</dbReference>
<dbReference type="Proteomes" id="UP000029843">
    <property type="component" value="Unassembled WGS sequence"/>
</dbReference>
<dbReference type="PATRIC" id="fig|28229.4.peg.4307"/>
<keyword evidence="5" id="KW-0680">Restriction system</keyword>
<comment type="catalytic activity">
    <reaction evidence="7">
        <text>a 2'-deoxycytidine in DNA + S-adenosyl-L-methionine = an N(4)-methyl-2'-deoxycytidine in DNA + S-adenosyl-L-homocysteine + H(+)</text>
        <dbReference type="Rhea" id="RHEA:16857"/>
        <dbReference type="Rhea" id="RHEA-COMP:11369"/>
        <dbReference type="Rhea" id="RHEA-COMP:13674"/>
        <dbReference type="ChEBI" id="CHEBI:15378"/>
        <dbReference type="ChEBI" id="CHEBI:57856"/>
        <dbReference type="ChEBI" id="CHEBI:59789"/>
        <dbReference type="ChEBI" id="CHEBI:85452"/>
        <dbReference type="ChEBI" id="CHEBI:137933"/>
        <dbReference type="EC" id="2.1.1.113"/>
    </reaction>
</comment>
<dbReference type="EC" id="2.1.1.-" evidence="8"/>
<evidence type="ECO:0000256" key="2">
    <source>
        <dbReference type="ARBA" id="ARBA00022603"/>
    </source>
</evidence>
<dbReference type="PANTHER" id="PTHR13370:SF3">
    <property type="entry name" value="TRNA (GUANINE(10)-N2)-METHYLTRANSFERASE HOMOLOG"/>
    <property type="match status" value="1"/>
</dbReference>
<evidence type="ECO:0000259" key="9">
    <source>
        <dbReference type="Pfam" id="PF01555"/>
    </source>
</evidence>
<dbReference type="PROSITE" id="PS00093">
    <property type="entry name" value="N4_MTASE"/>
    <property type="match status" value="1"/>
</dbReference>
<dbReference type="InterPro" id="IPR002941">
    <property type="entry name" value="DNA_methylase_N4/N6"/>
</dbReference>
<dbReference type="PRINTS" id="PR00508">
    <property type="entry name" value="S21N4MTFRASE"/>
</dbReference>
<keyword evidence="6" id="KW-0238">DNA-binding</keyword>
<evidence type="ECO:0000313" key="10">
    <source>
        <dbReference type="EMBL" id="KGJ86640.1"/>
    </source>
</evidence>
<evidence type="ECO:0000256" key="3">
    <source>
        <dbReference type="ARBA" id="ARBA00022679"/>
    </source>
</evidence>
<dbReference type="InterPro" id="IPR001091">
    <property type="entry name" value="RM_Methyltransferase"/>
</dbReference>
<dbReference type="Pfam" id="PF01555">
    <property type="entry name" value="N6_N4_Mtase"/>
    <property type="match status" value="1"/>
</dbReference>
<name>A0A099K8Q7_COLPS</name>
<dbReference type="AlphaFoldDB" id="A0A099K8Q7"/>
<dbReference type="InterPro" id="IPR029063">
    <property type="entry name" value="SAM-dependent_MTases_sf"/>
</dbReference>
<organism evidence="10 11">
    <name type="scientific">Colwellia psychrerythraea</name>
    <name type="common">Vibrio psychroerythus</name>
    <dbReference type="NCBI Taxonomy" id="28229"/>
    <lineage>
        <taxon>Bacteria</taxon>
        <taxon>Pseudomonadati</taxon>
        <taxon>Pseudomonadota</taxon>
        <taxon>Gammaproteobacteria</taxon>
        <taxon>Alteromonadales</taxon>
        <taxon>Colwelliaceae</taxon>
        <taxon>Colwellia</taxon>
    </lineage>
</organism>
<dbReference type="EMBL" id="JQED01000056">
    <property type="protein sequence ID" value="KGJ86640.1"/>
    <property type="molecule type" value="Genomic_DNA"/>
</dbReference>
<accession>A0A099K8Q7</accession>
<evidence type="ECO:0000256" key="4">
    <source>
        <dbReference type="ARBA" id="ARBA00022691"/>
    </source>
</evidence>
<dbReference type="Gene3D" id="3.40.50.150">
    <property type="entry name" value="Vaccinia Virus protein VP39"/>
    <property type="match status" value="1"/>
</dbReference>
<evidence type="ECO:0000256" key="5">
    <source>
        <dbReference type="ARBA" id="ARBA00022747"/>
    </source>
</evidence>
<evidence type="ECO:0000256" key="1">
    <source>
        <dbReference type="ARBA" id="ARBA00010203"/>
    </source>
</evidence>
<dbReference type="GO" id="GO:0005737">
    <property type="term" value="C:cytoplasm"/>
    <property type="evidence" value="ECO:0007669"/>
    <property type="project" value="TreeGrafter"/>
</dbReference>
<feature type="domain" description="DNA methylase N-4/N-6" evidence="9">
    <location>
        <begin position="37"/>
        <end position="343"/>
    </location>
</feature>
<dbReference type="GO" id="GO:0009307">
    <property type="term" value="P:DNA restriction-modification system"/>
    <property type="evidence" value="ECO:0007669"/>
    <property type="project" value="UniProtKB-KW"/>
</dbReference>
<dbReference type="GO" id="GO:0008170">
    <property type="term" value="F:N-methyltransferase activity"/>
    <property type="evidence" value="ECO:0007669"/>
    <property type="project" value="InterPro"/>
</dbReference>
<comment type="similarity">
    <text evidence="1">Belongs to the N(4)/N(6)-methyltransferase family. N(4) subfamily.</text>
</comment>
<evidence type="ECO:0000256" key="8">
    <source>
        <dbReference type="RuleBase" id="RU362026"/>
    </source>
</evidence>
<keyword evidence="2 10" id="KW-0489">Methyltransferase</keyword>
<evidence type="ECO:0000256" key="6">
    <source>
        <dbReference type="ARBA" id="ARBA00023125"/>
    </source>
</evidence>
<dbReference type="RefSeq" id="WP_052057065.1">
    <property type="nucleotide sequence ID" value="NZ_JQED01000056.1"/>
</dbReference>
<keyword evidence="4" id="KW-0949">S-adenosyl-L-methionine</keyword>
<comment type="caution">
    <text evidence="10">The sequence shown here is derived from an EMBL/GenBank/DDBJ whole genome shotgun (WGS) entry which is preliminary data.</text>
</comment>
<gene>
    <name evidence="10" type="ORF">ND2E_0812</name>
</gene>
<protein>
    <recommendedName>
        <fullName evidence="8">Methyltransferase</fullName>
        <ecNumber evidence="8">2.1.1.-</ecNumber>
    </recommendedName>
</protein>
<evidence type="ECO:0000313" key="11">
    <source>
        <dbReference type="Proteomes" id="UP000029843"/>
    </source>
</evidence>
<dbReference type="SUPFAM" id="SSF53335">
    <property type="entry name" value="S-adenosyl-L-methionine-dependent methyltransferases"/>
    <property type="match status" value="1"/>
</dbReference>
<dbReference type="GO" id="GO:0003677">
    <property type="term" value="F:DNA binding"/>
    <property type="evidence" value="ECO:0007669"/>
    <property type="project" value="UniProtKB-KW"/>
</dbReference>
<dbReference type="InterPro" id="IPR017985">
    <property type="entry name" value="MeTrfase_CN4_CS"/>
</dbReference>
<proteinExistence type="inferred from homology"/>
<dbReference type="OrthoDB" id="9816043at2"/>
<reference evidence="10 11" key="1">
    <citation type="submission" date="2014-08" db="EMBL/GenBank/DDBJ databases">
        <title>Genomic and Phenotypic Diversity of Colwellia psychrerythraea strains from Disparate Marine Basins.</title>
        <authorList>
            <person name="Techtmann S.M."/>
            <person name="Stelling S.C."/>
            <person name="Utturkar S.M."/>
            <person name="Alshibli N."/>
            <person name="Harris A."/>
            <person name="Brown S.D."/>
            <person name="Hazen T.C."/>
        </authorList>
    </citation>
    <scope>NUCLEOTIDE SEQUENCE [LARGE SCALE GENOMIC DNA]</scope>
    <source>
        <strain evidence="10 11">ND2E</strain>
    </source>
</reference>